<dbReference type="PANTHER" id="PTHR47737:SF1">
    <property type="entry name" value="GLYCINE BETAINE_PROLINE BETAINE TRANSPORT SYSTEM PERMEASE PROTEIN PROW"/>
    <property type="match status" value="1"/>
</dbReference>
<keyword evidence="4" id="KW-0472">Membrane</keyword>
<dbReference type="eggNOG" id="COG2113">
    <property type="taxonomic scope" value="Bacteria"/>
</dbReference>
<evidence type="ECO:0000313" key="8">
    <source>
        <dbReference type="Proteomes" id="UP000008363"/>
    </source>
</evidence>
<dbReference type="GO" id="GO:0015871">
    <property type="term" value="P:choline transport"/>
    <property type="evidence" value="ECO:0007669"/>
    <property type="project" value="TreeGrafter"/>
</dbReference>
<proteinExistence type="predicted"/>
<dbReference type="GO" id="GO:0043190">
    <property type="term" value="C:ATP-binding cassette (ABC) transporter complex"/>
    <property type="evidence" value="ECO:0007669"/>
    <property type="project" value="InterPro"/>
</dbReference>
<keyword evidence="2" id="KW-0813">Transport</keyword>
<feature type="chain" id="PRO_5038454010" evidence="5">
    <location>
        <begin position="20"/>
        <end position="319"/>
    </location>
</feature>
<accession>K6VXR1</accession>
<dbReference type="GO" id="GO:0005275">
    <property type="term" value="F:amine transmembrane transporter activity"/>
    <property type="evidence" value="ECO:0007669"/>
    <property type="project" value="TreeGrafter"/>
</dbReference>
<organism evidence="7 8">
    <name type="scientific">Gordonia rhizosphera NBRC 16068</name>
    <dbReference type="NCBI Taxonomy" id="1108045"/>
    <lineage>
        <taxon>Bacteria</taxon>
        <taxon>Bacillati</taxon>
        <taxon>Actinomycetota</taxon>
        <taxon>Actinomycetes</taxon>
        <taxon>Mycobacteriales</taxon>
        <taxon>Gordoniaceae</taxon>
        <taxon>Gordonia</taxon>
    </lineage>
</organism>
<gene>
    <name evidence="7" type="ORF">GORHZ_141_00850</name>
</gene>
<keyword evidence="8" id="KW-1185">Reference proteome</keyword>
<dbReference type="PANTHER" id="PTHR47737">
    <property type="entry name" value="GLYCINE BETAINE/PROLINE BETAINE TRANSPORT SYSTEM PERMEASE PROTEIN PROW"/>
    <property type="match status" value="1"/>
</dbReference>
<comment type="caution">
    <text evidence="7">The sequence shown here is derived from an EMBL/GenBank/DDBJ whole genome shotgun (WGS) entry which is preliminary data.</text>
</comment>
<feature type="signal peptide" evidence="5">
    <location>
        <begin position="1"/>
        <end position="19"/>
    </location>
</feature>
<evidence type="ECO:0000256" key="3">
    <source>
        <dbReference type="ARBA" id="ARBA00022475"/>
    </source>
</evidence>
<dbReference type="CDD" id="cd13639">
    <property type="entry name" value="PBP2_OpuAC_like"/>
    <property type="match status" value="1"/>
</dbReference>
<evidence type="ECO:0000256" key="2">
    <source>
        <dbReference type="ARBA" id="ARBA00022448"/>
    </source>
</evidence>
<evidence type="ECO:0000313" key="7">
    <source>
        <dbReference type="EMBL" id="GAB91710.1"/>
    </source>
</evidence>
<dbReference type="GO" id="GO:0015226">
    <property type="term" value="F:carnitine transmembrane transporter activity"/>
    <property type="evidence" value="ECO:0007669"/>
    <property type="project" value="TreeGrafter"/>
</dbReference>
<name>K6VXR1_9ACTN</name>
<evidence type="ECO:0000259" key="6">
    <source>
        <dbReference type="Pfam" id="PF04069"/>
    </source>
</evidence>
<dbReference type="SUPFAM" id="SSF53850">
    <property type="entry name" value="Periplasmic binding protein-like II"/>
    <property type="match status" value="1"/>
</dbReference>
<dbReference type="PROSITE" id="PS51257">
    <property type="entry name" value="PROKAR_LIPOPROTEIN"/>
    <property type="match status" value="1"/>
</dbReference>
<dbReference type="Gene3D" id="3.40.190.100">
    <property type="entry name" value="Glycine betaine-binding periplasmic protein, domain 2"/>
    <property type="match status" value="1"/>
</dbReference>
<comment type="subcellular location">
    <subcellularLocation>
        <location evidence="1">Cell membrane</location>
    </subcellularLocation>
</comment>
<keyword evidence="3" id="KW-1003">Cell membrane</keyword>
<feature type="domain" description="ABC-type glycine betaine transport system substrate-binding" evidence="6">
    <location>
        <begin position="62"/>
        <end position="304"/>
    </location>
</feature>
<dbReference type="EMBL" id="BAHC01000141">
    <property type="protein sequence ID" value="GAB91710.1"/>
    <property type="molecule type" value="Genomic_DNA"/>
</dbReference>
<dbReference type="Gene3D" id="3.40.190.10">
    <property type="entry name" value="Periplasmic binding protein-like II"/>
    <property type="match status" value="1"/>
</dbReference>
<dbReference type="InterPro" id="IPR007210">
    <property type="entry name" value="ABC_Gly_betaine_transp_sub-bd"/>
</dbReference>
<dbReference type="AlphaFoldDB" id="K6VXR1"/>
<sequence>MRGPRLLAAVLTVSALVLGACGTGGGGSGNDAATEFASCSVTAGVADARNEPVGNEDVIIAAFVGWDESAASAYLMGRILADNGYNAQVKTLDIGVAFSATADGIVNALTDVWLPTTHRSYIDQYRARMEPLGCWYDHGRSTIAVNSSSPARSIADLATMGSDYGNTIVGIEPGAGETKLIQNSVIPEYGLEKLTLRSTSTAEMLAALEQAHTDRTNIAVVMWRPNWAYAAFDIRDLEDPKGTMGGQEGLWNFATKGFTDRSPRAAQMFTNLILSDENIAGLEELMVRKYGRADPEAAVSEWLTAHPDFEDRLVSGTLT</sequence>
<evidence type="ECO:0000256" key="4">
    <source>
        <dbReference type="ARBA" id="ARBA00023136"/>
    </source>
</evidence>
<keyword evidence="5" id="KW-0732">Signal</keyword>
<evidence type="ECO:0000256" key="5">
    <source>
        <dbReference type="SAM" id="SignalP"/>
    </source>
</evidence>
<dbReference type="Proteomes" id="UP000008363">
    <property type="component" value="Unassembled WGS sequence"/>
</dbReference>
<protein>
    <submittedName>
        <fullName evidence="7">Putative glycine betaine ABC transporter substrate-binding protein</fullName>
    </submittedName>
</protein>
<dbReference type="Pfam" id="PF04069">
    <property type="entry name" value="OpuAC"/>
    <property type="match status" value="1"/>
</dbReference>
<evidence type="ECO:0000256" key="1">
    <source>
        <dbReference type="ARBA" id="ARBA00004236"/>
    </source>
</evidence>
<dbReference type="STRING" id="1108045.GORHZ_141_00850"/>
<reference evidence="7 8" key="1">
    <citation type="submission" date="2012-08" db="EMBL/GenBank/DDBJ databases">
        <title>Whole genome shotgun sequence of Gordonia rhizosphera NBRC 16068.</title>
        <authorList>
            <person name="Takarada H."/>
            <person name="Isaki S."/>
            <person name="Hosoyama A."/>
            <person name="Tsuchikane K."/>
            <person name="Katsumata H."/>
            <person name="Baba S."/>
            <person name="Ohji S."/>
            <person name="Yamazaki S."/>
            <person name="Fujita N."/>
        </authorList>
    </citation>
    <scope>NUCLEOTIDE SEQUENCE [LARGE SCALE GENOMIC DNA]</scope>
    <source>
        <strain evidence="7 8">NBRC 16068</strain>
    </source>
</reference>
<dbReference type="GO" id="GO:0031460">
    <property type="term" value="P:glycine betaine transport"/>
    <property type="evidence" value="ECO:0007669"/>
    <property type="project" value="TreeGrafter"/>
</dbReference>